<dbReference type="OrthoDB" id="3923740at2759"/>
<dbReference type="GO" id="GO:0003677">
    <property type="term" value="F:DNA binding"/>
    <property type="evidence" value="ECO:0007669"/>
    <property type="project" value="UniProtKB-KW"/>
</dbReference>
<dbReference type="AlphaFoldDB" id="A0A6A5WCI2"/>
<keyword evidence="4" id="KW-1185">Reference proteome</keyword>
<evidence type="ECO:0000256" key="1">
    <source>
        <dbReference type="ARBA" id="ARBA00023125"/>
    </source>
</evidence>
<reference evidence="3" key="1">
    <citation type="journal article" date="2020" name="Stud. Mycol.">
        <title>101 Dothideomycetes genomes: a test case for predicting lifestyles and emergence of pathogens.</title>
        <authorList>
            <person name="Haridas S."/>
            <person name="Albert R."/>
            <person name="Binder M."/>
            <person name="Bloem J."/>
            <person name="Labutti K."/>
            <person name="Salamov A."/>
            <person name="Andreopoulos B."/>
            <person name="Baker S."/>
            <person name="Barry K."/>
            <person name="Bills G."/>
            <person name="Bluhm B."/>
            <person name="Cannon C."/>
            <person name="Castanera R."/>
            <person name="Culley D."/>
            <person name="Daum C."/>
            <person name="Ezra D."/>
            <person name="Gonzalez J."/>
            <person name="Henrissat B."/>
            <person name="Kuo A."/>
            <person name="Liang C."/>
            <person name="Lipzen A."/>
            <person name="Lutzoni F."/>
            <person name="Magnuson J."/>
            <person name="Mondo S."/>
            <person name="Nolan M."/>
            <person name="Ohm R."/>
            <person name="Pangilinan J."/>
            <person name="Park H.-J."/>
            <person name="Ramirez L."/>
            <person name="Alfaro M."/>
            <person name="Sun H."/>
            <person name="Tritt A."/>
            <person name="Yoshinaga Y."/>
            <person name="Zwiers L.-H."/>
            <person name="Turgeon B."/>
            <person name="Goodwin S."/>
            <person name="Spatafora J."/>
            <person name="Crous P."/>
            <person name="Grigoriev I."/>
        </authorList>
    </citation>
    <scope>NUCLEOTIDE SEQUENCE</scope>
    <source>
        <strain evidence="3">CBS 123094</strain>
    </source>
</reference>
<protein>
    <recommendedName>
        <fullName evidence="2">HTH CENPB-type domain-containing protein</fullName>
    </recommendedName>
</protein>
<accession>A0A6A5WCI2</accession>
<dbReference type="InterPro" id="IPR006600">
    <property type="entry name" value="HTH_CenpB_DNA-bd_dom"/>
</dbReference>
<dbReference type="PROSITE" id="PS51253">
    <property type="entry name" value="HTH_CENPB"/>
    <property type="match status" value="1"/>
</dbReference>
<evidence type="ECO:0000259" key="2">
    <source>
        <dbReference type="PROSITE" id="PS51253"/>
    </source>
</evidence>
<keyword evidence="1" id="KW-0238">DNA-binding</keyword>
<proteinExistence type="predicted"/>
<sequence>ILEEDVHAYPPSYARAQEMVNRILRINGDNQPVGKLWLSKFIKRQPRVASVIGRKLEA</sequence>
<feature type="non-terminal residue" evidence="3">
    <location>
        <position position="1"/>
    </location>
</feature>
<organism evidence="3 4">
    <name type="scientific">Amniculicola lignicola CBS 123094</name>
    <dbReference type="NCBI Taxonomy" id="1392246"/>
    <lineage>
        <taxon>Eukaryota</taxon>
        <taxon>Fungi</taxon>
        <taxon>Dikarya</taxon>
        <taxon>Ascomycota</taxon>
        <taxon>Pezizomycotina</taxon>
        <taxon>Dothideomycetes</taxon>
        <taxon>Pleosporomycetidae</taxon>
        <taxon>Pleosporales</taxon>
        <taxon>Amniculicolaceae</taxon>
        <taxon>Amniculicola</taxon>
    </lineage>
</organism>
<name>A0A6A5WCI2_9PLEO</name>
<evidence type="ECO:0000313" key="3">
    <source>
        <dbReference type="EMBL" id="KAF1997851.1"/>
    </source>
</evidence>
<evidence type="ECO:0000313" key="4">
    <source>
        <dbReference type="Proteomes" id="UP000799779"/>
    </source>
</evidence>
<dbReference type="Proteomes" id="UP000799779">
    <property type="component" value="Unassembled WGS sequence"/>
</dbReference>
<dbReference type="EMBL" id="ML977609">
    <property type="protein sequence ID" value="KAF1997851.1"/>
    <property type="molecule type" value="Genomic_DNA"/>
</dbReference>
<gene>
    <name evidence="3" type="ORF">P154DRAFT_440416</name>
</gene>
<feature type="domain" description="HTH CENPB-type" evidence="2">
    <location>
        <begin position="1"/>
        <end position="51"/>
    </location>
</feature>